<dbReference type="EMBL" id="QFGA01000002">
    <property type="protein sequence ID" value="TEB05980.1"/>
    <property type="molecule type" value="Genomic_DNA"/>
</dbReference>
<dbReference type="Pfam" id="PF01905">
    <property type="entry name" value="DevR"/>
    <property type="match status" value="1"/>
</dbReference>
<dbReference type="GO" id="GO:0051607">
    <property type="term" value="P:defense response to virus"/>
    <property type="evidence" value="ECO:0007669"/>
    <property type="project" value="UniProtKB-KW"/>
</dbReference>
<organism evidence="3 4">
    <name type="scientific">Pelotomaculum schinkii</name>
    <dbReference type="NCBI Taxonomy" id="78350"/>
    <lineage>
        <taxon>Bacteria</taxon>
        <taxon>Bacillati</taxon>
        <taxon>Bacillota</taxon>
        <taxon>Clostridia</taxon>
        <taxon>Eubacteriales</taxon>
        <taxon>Desulfotomaculaceae</taxon>
        <taxon>Pelotomaculum</taxon>
    </lineage>
</organism>
<protein>
    <recommendedName>
        <fullName evidence="5">Type I-B CRISPR-associated protein Cas7/Cst2/DevR</fullName>
    </recommendedName>
</protein>
<dbReference type="InterPro" id="IPR010154">
    <property type="entry name" value="CRISPR-assoc_Cas7/Cst2/DevR"/>
</dbReference>
<dbReference type="AlphaFoldDB" id="A0A4Y7RB98"/>
<dbReference type="NCBIfam" id="TIGR01875">
    <property type="entry name" value="cas_MJ0381"/>
    <property type="match status" value="1"/>
</dbReference>
<gene>
    <name evidence="3" type="ORF">Psch_03022</name>
</gene>
<name>A0A4Y7RB98_9FIRM</name>
<keyword evidence="4" id="KW-1185">Reference proteome</keyword>
<evidence type="ECO:0000313" key="4">
    <source>
        <dbReference type="Proteomes" id="UP000298324"/>
    </source>
</evidence>
<dbReference type="Proteomes" id="UP000298324">
    <property type="component" value="Unassembled WGS sequence"/>
</dbReference>
<comment type="function">
    <text evidence="2">CRISPR (clustered regularly interspaced short palindromic repeat) is an adaptive immune system that provides protection against mobile genetic elements (viruses, transposable elements and conjugative plasmids). CRISPR clusters contain spacers, sequences complementary to antecedent mobile elements, and target invading nucleic acids. CRISPR clusters are transcribed and processed into CRISPR RNA (crRNA).</text>
</comment>
<dbReference type="RefSeq" id="WP_190258642.1">
    <property type="nucleotide sequence ID" value="NZ_QFGA01000002.1"/>
</dbReference>
<evidence type="ECO:0000313" key="3">
    <source>
        <dbReference type="EMBL" id="TEB05980.1"/>
    </source>
</evidence>
<reference evidence="3 4" key="1">
    <citation type="journal article" date="2018" name="Environ. Microbiol.">
        <title>Novel energy conservation strategies and behaviour of Pelotomaculum schinkii driving syntrophic propionate catabolism.</title>
        <authorList>
            <person name="Hidalgo-Ahumada C.A.P."/>
            <person name="Nobu M.K."/>
            <person name="Narihiro T."/>
            <person name="Tamaki H."/>
            <person name="Liu W.T."/>
            <person name="Kamagata Y."/>
            <person name="Stams A.J.M."/>
            <person name="Imachi H."/>
            <person name="Sousa D.Z."/>
        </authorList>
    </citation>
    <scope>NUCLEOTIDE SEQUENCE [LARGE SCALE GENOMIC DNA]</scope>
    <source>
        <strain evidence="3 4">HH</strain>
    </source>
</reference>
<sequence length="299" mass="33343">MKSKGLTLSMIFEAQSGNYGEGFGNIQVLKKISRGDGGVYSYISRQALRYNIINQLGWDNTPVEGSGSGDKKVVQFAPSTRISDYPEIDLFGYMKTEEGEYGINRPAVVRLSHAIALETYHAEMDYLTNMGLALRGKNLVNSISQSEIHKSFYAYTITIDLDRVGKDTDQAGGVTEEIPDEIKAARVVDLLKTVQFLYRDIKGRRENLAPVFAIGGVYNRKNPYFEGRLKLNKCSLDTDIIKEMLKDEDVKENTLIGLLDGILDNSVKIKADLAPVDINSLFNALIKKVEAYYNESGKN</sequence>
<evidence type="ECO:0008006" key="5">
    <source>
        <dbReference type="Google" id="ProtNLM"/>
    </source>
</evidence>
<proteinExistence type="predicted"/>
<accession>A0A4Y7RB98</accession>
<evidence type="ECO:0000256" key="1">
    <source>
        <dbReference type="ARBA" id="ARBA00023118"/>
    </source>
</evidence>
<keyword evidence="1" id="KW-0051">Antiviral defense</keyword>
<evidence type="ECO:0000256" key="2">
    <source>
        <dbReference type="ARBA" id="ARBA00025626"/>
    </source>
</evidence>
<comment type="caution">
    <text evidence="3">The sequence shown here is derived from an EMBL/GenBank/DDBJ whole genome shotgun (WGS) entry which is preliminary data.</text>
</comment>
<dbReference type="InterPro" id="IPR013414">
    <property type="entry name" value="Cas7/Cst2/DevR_sub_I-B/Tneap"/>
</dbReference>
<dbReference type="NCBIfam" id="TIGR02585">
    <property type="entry name" value="cas_Cst2_DevR"/>
    <property type="match status" value="1"/>
</dbReference>